<reference evidence="10" key="1">
    <citation type="journal article" date="2023" name="Commun. Biol.">
        <title>Genome analysis of Parmales, the sister group of diatoms, reveals the evolutionary specialization of diatoms from phago-mixotrophs to photoautotrophs.</title>
        <authorList>
            <person name="Ban H."/>
            <person name="Sato S."/>
            <person name="Yoshikawa S."/>
            <person name="Yamada K."/>
            <person name="Nakamura Y."/>
            <person name="Ichinomiya M."/>
            <person name="Sato N."/>
            <person name="Blanc-Mathieu R."/>
            <person name="Endo H."/>
            <person name="Kuwata A."/>
            <person name="Ogata H."/>
        </authorList>
    </citation>
    <scope>NUCLEOTIDE SEQUENCE [LARGE SCALE GENOMIC DNA]</scope>
</reference>
<evidence type="ECO:0000256" key="8">
    <source>
        <dbReference type="SAM" id="MobiDB-lite"/>
    </source>
</evidence>
<keyword evidence="6" id="KW-1133">Transmembrane helix</keyword>
<keyword evidence="7" id="KW-0472">Membrane</keyword>
<evidence type="ECO:0000256" key="6">
    <source>
        <dbReference type="ARBA" id="ARBA00022989"/>
    </source>
</evidence>
<dbReference type="EMBL" id="BRYA01000416">
    <property type="protein sequence ID" value="GMI48661.1"/>
    <property type="molecule type" value="Genomic_DNA"/>
</dbReference>
<feature type="region of interest" description="Disordered" evidence="8">
    <location>
        <begin position="9"/>
        <end position="34"/>
    </location>
</feature>
<dbReference type="PANTHER" id="PTHR19315">
    <property type="entry name" value="ER MEMBRANE PROTEIN COMPLEX SUBUNIT 4"/>
    <property type="match status" value="1"/>
</dbReference>
<keyword evidence="5" id="KW-0256">Endoplasmic reticulum</keyword>
<comment type="subcellular location">
    <subcellularLocation>
        <location evidence="1">Endoplasmic reticulum membrane</location>
        <topology evidence="1">Multi-pass membrane protein</topology>
    </subcellularLocation>
</comment>
<organism evidence="9 10">
    <name type="scientific">Triparma columacea</name>
    <dbReference type="NCBI Taxonomy" id="722753"/>
    <lineage>
        <taxon>Eukaryota</taxon>
        <taxon>Sar</taxon>
        <taxon>Stramenopiles</taxon>
        <taxon>Ochrophyta</taxon>
        <taxon>Bolidophyceae</taxon>
        <taxon>Parmales</taxon>
        <taxon>Triparmaceae</taxon>
        <taxon>Triparma</taxon>
    </lineage>
</organism>
<comment type="similarity">
    <text evidence="2">Belongs to the EMC4 family.</text>
</comment>
<dbReference type="InterPro" id="IPR009445">
    <property type="entry name" value="TMEM85/Emc4"/>
</dbReference>
<evidence type="ECO:0000256" key="7">
    <source>
        <dbReference type="ARBA" id="ARBA00023136"/>
    </source>
</evidence>
<dbReference type="Proteomes" id="UP001165065">
    <property type="component" value="Unassembled WGS sequence"/>
</dbReference>
<evidence type="ECO:0000313" key="10">
    <source>
        <dbReference type="Proteomes" id="UP001165065"/>
    </source>
</evidence>
<evidence type="ECO:0000313" key="9">
    <source>
        <dbReference type="EMBL" id="GMI48661.1"/>
    </source>
</evidence>
<keyword evidence="10" id="KW-1185">Reference proteome</keyword>
<evidence type="ECO:0000256" key="2">
    <source>
        <dbReference type="ARBA" id="ARBA00007715"/>
    </source>
</evidence>
<evidence type="ECO:0000256" key="4">
    <source>
        <dbReference type="ARBA" id="ARBA00022692"/>
    </source>
</evidence>
<dbReference type="Pfam" id="PF06417">
    <property type="entry name" value="EMC4"/>
    <property type="match status" value="1"/>
</dbReference>
<evidence type="ECO:0000256" key="5">
    <source>
        <dbReference type="ARBA" id="ARBA00022824"/>
    </source>
</evidence>
<protein>
    <recommendedName>
        <fullName evidence="3">ER membrane protein complex subunit 4</fullName>
    </recommendedName>
</protein>
<accession>A0A9W7GMZ3</accession>
<dbReference type="AlphaFoldDB" id="A0A9W7GMZ3"/>
<name>A0A9W7GMZ3_9STRA</name>
<dbReference type="OrthoDB" id="369569at2759"/>
<dbReference type="GO" id="GO:0005789">
    <property type="term" value="C:endoplasmic reticulum membrane"/>
    <property type="evidence" value="ECO:0007669"/>
    <property type="project" value="UniProtKB-SubCell"/>
</dbReference>
<gene>
    <name evidence="9" type="ORF">TrCOL_g7352</name>
</gene>
<evidence type="ECO:0000256" key="1">
    <source>
        <dbReference type="ARBA" id="ARBA00004477"/>
    </source>
</evidence>
<sequence>MSKYALPAISQPNLPMPQSVPNHQSMSDEKMSSVMSTEKSLTASKILSRKRAAAAMSLATSPGKSILMTGFMLWMSGKHLNVFTITTTSAALINPIKGILGTTSAFKRFESPPDAPPEAQTSLVQAKAIYAALNLAALLVGMYKMNSMGLLPMTSADWTNLIDQRTPEEVNLMSI</sequence>
<evidence type="ECO:0000256" key="3">
    <source>
        <dbReference type="ARBA" id="ARBA00020820"/>
    </source>
</evidence>
<comment type="caution">
    <text evidence="9">The sequence shown here is derived from an EMBL/GenBank/DDBJ whole genome shotgun (WGS) entry which is preliminary data.</text>
</comment>
<proteinExistence type="inferred from homology"/>
<keyword evidence="4" id="KW-0812">Transmembrane</keyword>